<feature type="compositionally biased region" description="Low complexity" evidence="4">
    <location>
        <begin position="155"/>
        <end position="165"/>
    </location>
</feature>
<keyword evidence="1 3" id="KW-0853">WD repeat</keyword>
<feature type="region of interest" description="Disordered" evidence="4">
    <location>
        <begin position="792"/>
        <end position="812"/>
    </location>
</feature>
<feature type="compositionally biased region" description="Polar residues" evidence="4">
    <location>
        <begin position="22"/>
        <end position="38"/>
    </location>
</feature>
<evidence type="ECO:0000256" key="4">
    <source>
        <dbReference type="SAM" id="MobiDB-lite"/>
    </source>
</evidence>
<keyword evidence="2" id="KW-0677">Repeat</keyword>
<feature type="compositionally biased region" description="Low complexity" evidence="4">
    <location>
        <begin position="54"/>
        <end position="65"/>
    </location>
</feature>
<gene>
    <name evidence="5" type="ORF">RNJ44_02263</name>
</gene>
<dbReference type="InterPro" id="IPR001680">
    <property type="entry name" value="WD40_rpt"/>
</dbReference>
<feature type="region of interest" description="Disordered" evidence="4">
    <location>
        <begin position="120"/>
        <end position="169"/>
    </location>
</feature>
<evidence type="ECO:0000313" key="6">
    <source>
        <dbReference type="Proteomes" id="UP001623330"/>
    </source>
</evidence>
<dbReference type="InterPro" id="IPR015943">
    <property type="entry name" value="WD40/YVTN_repeat-like_dom_sf"/>
</dbReference>
<dbReference type="PROSITE" id="PS50294">
    <property type="entry name" value="WD_REPEATS_REGION"/>
    <property type="match status" value="2"/>
</dbReference>
<evidence type="ECO:0000313" key="5">
    <source>
        <dbReference type="EMBL" id="KAL3229176.1"/>
    </source>
</evidence>
<feature type="compositionally biased region" description="Polar residues" evidence="4">
    <location>
        <begin position="797"/>
        <end position="810"/>
    </location>
</feature>
<evidence type="ECO:0000256" key="3">
    <source>
        <dbReference type="PROSITE-ProRule" id="PRU00221"/>
    </source>
</evidence>
<evidence type="ECO:0000256" key="1">
    <source>
        <dbReference type="ARBA" id="ARBA00022574"/>
    </source>
</evidence>
<organism evidence="5 6">
    <name type="scientific">Nakaseomyces bracarensis</name>
    <dbReference type="NCBI Taxonomy" id="273131"/>
    <lineage>
        <taxon>Eukaryota</taxon>
        <taxon>Fungi</taxon>
        <taxon>Dikarya</taxon>
        <taxon>Ascomycota</taxon>
        <taxon>Saccharomycotina</taxon>
        <taxon>Saccharomycetes</taxon>
        <taxon>Saccharomycetales</taxon>
        <taxon>Saccharomycetaceae</taxon>
        <taxon>Nakaseomyces</taxon>
    </lineage>
</organism>
<feature type="repeat" description="WD" evidence="3">
    <location>
        <begin position="322"/>
        <end position="355"/>
    </location>
</feature>
<evidence type="ECO:0000256" key="2">
    <source>
        <dbReference type="ARBA" id="ARBA00022737"/>
    </source>
</evidence>
<sequence length="1002" mass="110391">MTRFNFTRGDGQEVTKTKTNDTHISQVATNTTSSTDSGQYGDDEERSTRARATSSVDGKSSMSMSSDEKPKNPLSEEYSADMQPLQFKMSRRRTTPLNRIPSASPNVHQVHSQTHIFGAVPQPPLNIRADSNPSPRTTPRADPIKSLRFDEGNLSSTTAGTGSDTDTTRVESQRDAFAKVREHIQRGSATNSTGFFKSEFNPFAFIDSEQFETYLKEPRYIKIFKKRSRSAKQFRRLFLAQELKTAAEPSDIDNAIANGLIAPGVAEGLQPNVSIGNATLNGNNFRDNIAESSPDNQSDSTLCGGMPNLSIGGGAAASASNDVSNTKAIWSTKFSLDGKYMATGSRDGTIRVWKVLSSPVERWGIDSSIESVHLTSAKSLRLQQNHHQSNLGYGMSGASPSIRRDTFESVDSKENSSNLYAPVFHPSPIKTFREHEQDVLVVDWSKNSFLLSGSMDKTVKLWHPLKKKSLKTFVHPDFVTCVKFHPTDDRFFISGCLDQKCRLWSILDNDVSFEFNCKDLVTSLAVSPGDGIYTIVGTFNGYIHVLQTKGLEHITSFHVTAKKTHENTHGVLNPNNDTKVRHGPRVMGLQCFNSLIDGSLRLVVTSSDSRIRIFDLTRRKLLEILKGFQCGSSQHKAQLSVFNNQPVVISSSDDHWVYGWRLKSSDPVEINKKAKKKSNMTRSGSIRSLFSKSISRSSSQGSEEKQGLRNTLKLTSLLPMPHTHHHGDGVVKNSEYFSFHAHNAPVTTVAIAPEETSKTLSLSNDPICELSLEFFEPTDEVDIIKLKNRHSIDGTEGRSSVASSTGTSLPKPTPVEAIGTILISTDNNGLIRVFRADMSKSIRTRVLEKLHAYNNELDKQYGSTDSLVSEHEKPRPSMSTTTNSGIGLHVPPTNGNSSNNLSATPNNKCGIVRNHSFRSLKAFKSPTTSLSNTALASNRSPRDSISSSRSEALPNIASVGVTFPGLKCHICDCTRFEPISRNGSQDKSYYCVDCKTLLNSFR</sequence>
<reference evidence="5 6" key="1">
    <citation type="submission" date="2024-05" db="EMBL/GenBank/DDBJ databases">
        <title>Long read based assembly of the Candida bracarensis genome reveals expanded adhesin content.</title>
        <authorList>
            <person name="Marcet-Houben M."/>
            <person name="Ksiezopolska E."/>
            <person name="Gabaldon T."/>
        </authorList>
    </citation>
    <scope>NUCLEOTIDE SEQUENCE [LARGE SCALE GENOMIC DNA]</scope>
    <source>
        <strain evidence="5 6">CBM6</strain>
    </source>
</reference>
<dbReference type="SUPFAM" id="SSF50978">
    <property type="entry name" value="WD40 repeat-like"/>
    <property type="match status" value="1"/>
</dbReference>
<feature type="compositionally biased region" description="Basic and acidic residues" evidence="4">
    <location>
        <begin position="10"/>
        <end position="21"/>
    </location>
</feature>
<feature type="repeat" description="WD" evidence="3">
    <location>
        <begin position="472"/>
        <end position="506"/>
    </location>
</feature>
<accession>A0ABR4NMZ3</accession>
<feature type="region of interest" description="Disordered" evidence="4">
    <location>
        <begin position="1"/>
        <end position="86"/>
    </location>
</feature>
<dbReference type="PANTHER" id="PTHR14221">
    <property type="entry name" value="WD REPEAT DOMAIN 44"/>
    <property type="match status" value="1"/>
</dbReference>
<dbReference type="PROSITE" id="PS50082">
    <property type="entry name" value="WD_REPEATS_2"/>
    <property type="match status" value="3"/>
</dbReference>
<dbReference type="InterPro" id="IPR020472">
    <property type="entry name" value="WD40_PAC1"/>
</dbReference>
<dbReference type="SMART" id="SM00320">
    <property type="entry name" value="WD40"/>
    <property type="match status" value="7"/>
</dbReference>
<dbReference type="EMBL" id="JBEVYD010000012">
    <property type="protein sequence ID" value="KAL3229176.1"/>
    <property type="molecule type" value="Genomic_DNA"/>
</dbReference>
<dbReference type="PANTHER" id="PTHR14221:SF0">
    <property type="entry name" value="WD REPEAT-CONTAINING PROTEIN 44"/>
    <property type="match status" value="1"/>
</dbReference>
<feature type="compositionally biased region" description="Basic and acidic residues" evidence="4">
    <location>
        <begin position="142"/>
        <end position="151"/>
    </location>
</feature>
<dbReference type="Pfam" id="PF00400">
    <property type="entry name" value="WD40"/>
    <property type="match status" value="3"/>
</dbReference>
<feature type="compositionally biased region" description="Low complexity" evidence="4">
    <location>
        <begin position="937"/>
        <end position="950"/>
    </location>
</feature>
<dbReference type="InterPro" id="IPR040324">
    <property type="entry name" value="WDR44/Dgr2"/>
</dbReference>
<name>A0ABR4NMZ3_9SACH</name>
<dbReference type="PRINTS" id="PR00320">
    <property type="entry name" value="GPROTEINBRPT"/>
</dbReference>
<proteinExistence type="predicted"/>
<feature type="region of interest" description="Disordered" evidence="4">
    <location>
        <begin position="930"/>
        <end position="950"/>
    </location>
</feature>
<protein>
    <submittedName>
        <fullName evidence="5">Uncharacterized protein</fullName>
    </submittedName>
</protein>
<comment type="caution">
    <text evidence="5">The sequence shown here is derived from an EMBL/GenBank/DDBJ whole genome shotgun (WGS) entry which is preliminary data.</text>
</comment>
<dbReference type="Gene3D" id="2.130.10.10">
    <property type="entry name" value="YVTN repeat-like/Quinoprotein amine dehydrogenase"/>
    <property type="match status" value="1"/>
</dbReference>
<dbReference type="InterPro" id="IPR036322">
    <property type="entry name" value="WD40_repeat_dom_sf"/>
</dbReference>
<dbReference type="Proteomes" id="UP001623330">
    <property type="component" value="Unassembled WGS sequence"/>
</dbReference>
<feature type="region of interest" description="Disordered" evidence="4">
    <location>
        <begin position="863"/>
        <end position="886"/>
    </location>
</feature>
<feature type="repeat" description="WD" evidence="3">
    <location>
        <begin position="432"/>
        <end position="472"/>
    </location>
</feature>
<keyword evidence="6" id="KW-1185">Reference proteome</keyword>